<dbReference type="Proteomes" id="UP000053573">
    <property type="component" value="Unassembled WGS sequence"/>
</dbReference>
<dbReference type="OrthoDB" id="2156052at2759"/>
<dbReference type="EMBL" id="LDEV01001432">
    <property type="protein sequence ID" value="KLJ11677.1"/>
    <property type="molecule type" value="Genomic_DNA"/>
</dbReference>
<sequence length="386" mass="44621">MERALEWLKLGCGVRFKNHLNTLNEEVEEVQQHLQAQGLSMNSLSYLIEYKPPHKLRGTDIERGLRPMDLEHEVVHKYRIPKDSEKRKQHDADRKVASVVTQTFDYMIDSGLEYSYLSMEKAFIFLKVEEADSMTVFYHRIMLDEEQHTADDPKTVTFHTAVAQGILPEMPDNLKRPKMPPTSEFKGKSANLALLFNLRARPTGRSRCNEDETLVYTHLDDDSSSEKELGDKEIPISSQTRNQTREYCTQACLLGLVWRTALDEDCLNVSAHRADCYGREHRISVEKFRRLVQAQLNRTLDQDCEPLWKQGARGNLFRITLASHGYTFVGKGMIPVYVPDLQHESCIYRQLERLQGQRTPVYLGNIRLVEPWVDIGVEIVHMLLMS</sequence>
<evidence type="ECO:0000313" key="2">
    <source>
        <dbReference type="Proteomes" id="UP000053573"/>
    </source>
</evidence>
<dbReference type="AlphaFoldDB" id="A0A0H1BKW6"/>
<evidence type="ECO:0000313" key="1">
    <source>
        <dbReference type="EMBL" id="KLJ11677.1"/>
    </source>
</evidence>
<organism evidence="1 2">
    <name type="scientific">Blastomyces silverae</name>
    <dbReference type="NCBI Taxonomy" id="2060906"/>
    <lineage>
        <taxon>Eukaryota</taxon>
        <taxon>Fungi</taxon>
        <taxon>Dikarya</taxon>
        <taxon>Ascomycota</taxon>
        <taxon>Pezizomycotina</taxon>
        <taxon>Eurotiomycetes</taxon>
        <taxon>Eurotiomycetidae</taxon>
        <taxon>Onygenales</taxon>
        <taxon>Ajellomycetaceae</taxon>
        <taxon>Blastomyces</taxon>
    </lineage>
</organism>
<protein>
    <submittedName>
        <fullName evidence="1">Uncharacterized protein</fullName>
    </submittedName>
</protein>
<gene>
    <name evidence="1" type="ORF">EMPG_13137</name>
</gene>
<reference evidence="2" key="1">
    <citation type="journal article" date="2015" name="PLoS Genet.">
        <title>The dynamic genome and transcriptome of the human fungal pathogen Blastomyces and close relative Emmonsia.</title>
        <authorList>
            <person name="Munoz J.F."/>
            <person name="Gauthier G.M."/>
            <person name="Desjardins C.A."/>
            <person name="Gallo J.E."/>
            <person name="Holder J."/>
            <person name="Sullivan T.D."/>
            <person name="Marty A.J."/>
            <person name="Carmen J.C."/>
            <person name="Chen Z."/>
            <person name="Ding L."/>
            <person name="Gujja S."/>
            <person name="Magrini V."/>
            <person name="Misas E."/>
            <person name="Mitreva M."/>
            <person name="Priest M."/>
            <person name="Saif S."/>
            <person name="Whiston E.A."/>
            <person name="Young S."/>
            <person name="Zeng Q."/>
            <person name="Goldman W.E."/>
            <person name="Mardis E.R."/>
            <person name="Taylor J.W."/>
            <person name="McEwen J.G."/>
            <person name="Clay O.K."/>
            <person name="Klein B.S."/>
            <person name="Cuomo C.A."/>
        </authorList>
    </citation>
    <scope>NUCLEOTIDE SEQUENCE [LARGE SCALE GENOMIC DNA]</scope>
    <source>
        <strain evidence="2">UAMH 139</strain>
    </source>
</reference>
<accession>A0A0H1BKW6</accession>
<keyword evidence="2" id="KW-1185">Reference proteome</keyword>
<proteinExistence type="predicted"/>
<dbReference type="STRING" id="2060906.A0A0H1BKW6"/>
<comment type="caution">
    <text evidence="1">The sequence shown here is derived from an EMBL/GenBank/DDBJ whole genome shotgun (WGS) entry which is preliminary data.</text>
</comment>
<name>A0A0H1BKW6_9EURO</name>